<dbReference type="GO" id="GO:0004553">
    <property type="term" value="F:hydrolase activity, hydrolyzing O-glycosyl compounds"/>
    <property type="evidence" value="ECO:0007669"/>
    <property type="project" value="InterPro"/>
</dbReference>
<sequence>MTEQQNLIYPGRVWNDTEGNRIQAHGGSIIAVDDTFYWYGENKERSTPGSGIWHWGVRCYSSTDLVNWTDRGLIIPPEPHDEESPLHPTAGMDRPHIIYNARTRKYVCWLKVMSKGSVQRSTVLVADDVLGPYTTVTKWLRPLGMSAGDFDLVVDPHDGKAYYYFERVHSELIVADLTDDYTNVTGYYSTHFPQPQPPYVREAPAYFARNRKHYLITSGTTGYYPNPSESAVAASYHGPYTILGDPHPTDASRTSFHSQLSSIFKHPGKRELYIALGDRWLPGYLDDGARAFQEFEAHFAPGRDGDEPMEEFAHVDSSIADYVWLPIRFDGDIPVIEWHDSWSPDDYEDA</sequence>
<evidence type="ECO:0000313" key="5">
    <source>
        <dbReference type="EMBL" id="SMG19733.1"/>
    </source>
</evidence>
<reference evidence="6" key="1">
    <citation type="submission" date="2017-04" db="EMBL/GenBank/DDBJ databases">
        <authorList>
            <person name="Varghese N."/>
            <person name="Submissions S."/>
        </authorList>
    </citation>
    <scope>NUCLEOTIDE SEQUENCE [LARGE SCALE GENOMIC DNA]</scope>
    <source>
        <strain evidence="6">VKM Ac-2510</strain>
    </source>
</reference>
<evidence type="ECO:0000256" key="4">
    <source>
        <dbReference type="RuleBase" id="RU361187"/>
    </source>
</evidence>
<dbReference type="CDD" id="cd18826">
    <property type="entry name" value="GH43_CtGH43-like"/>
    <property type="match status" value="1"/>
</dbReference>
<evidence type="ECO:0000313" key="6">
    <source>
        <dbReference type="Proteomes" id="UP000193244"/>
    </source>
</evidence>
<gene>
    <name evidence="5" type="ORF">SAMN06296010_0988</name>
</gene>
<dbReference type="STRING" id="150121.SAMN06296010_0988"/>
<dbReference type="InterPro" id="IPR006710">
    <property type="entry name" value="Glyco_hydro_43"/>
</dbReference>
<dbReference type="PANTHER" id="PTHR22925">
    <property type="entry name" value="GLYCOSYL HYDROLASE 43 FAMILY MEMBER"/>
    <property type="match status" value="1"/>
</dbReference>
<dbReference type="OrthoDB" id="231241at2"/>
<dbReference type="RefSeq" id="WP_085483429.1">
    <property type="nucleotide sequence ID" value="NZ_FXAY01000001.1"/>
</dbReference>
<dbReference type="Pfam" id="PF04616">
    <property type="entry name" value="Glyco_hydro_43"/>
    <property type="match status" value="1"/>
</dbReference>
<dbReference type="PANTHER" id="PTHR22925:SF3">
    <property type="entry name" value="GLYCOSYL HYDROLASE FAMILY PROTEIN 43"/>
    <property type="match status" value="1"/>
</dbReference>
<dbReference type="GO" id="GO:0005975">
    <property type="term" value="P:carbohydrate metabolic process"/>
    <property type="evidence" value="ECO:0007669"/>
    <property type="project" value="InterPro"/>
</dbReference>
<evidence type="ECO:0000256" key="1">
    <source>
        <dbReference type="ARBA" id="ARBA00009865"/>
    </source>
</evidence>
<keyword evidence="6" id="KW-1185">Reference proteome</keyword>
<evidence type="ECO:0000256" key="3">
    <source>
        <dbReference type="ARBA" id="ARBA00023295"/>
    </source>
</evidence>
<dbReference type="AlphaFoldDB" id="A0A1X7IZ56"/>
<dbReference type="Proteomes" id="UP000193244">
    <property type="component" value="Unassembled WGS sequence"/>
</dbReference>
<dbReference type="InterPro" id="IPR023296">
    <property type="entry name" value="Glyco_hydro_beta-prop_sf"/>
</dbReference>
<keyword evidence="2 4" id="KW-0378">Hydrolase</keyword>
<keyword evidence="3 4" id="KW-0326">Glycosidase</keyword>
<comment type="similarity">
    <text evidence="1 4">Belongs to the glycosyl hydrolase 43 family.</text>
</comment>
<protein>
    <submittedName>
        <fullName evidence="5">Glycosyl hydrolases family 43</fullName>
    </submittedName>
</protein>
<evidence type="ECO:0000256" key="2">
    <source>
        <dbReference type="ARBA" id="ARBA00022801"/>
    </source>
</evidence>
<dbReference type="Gene3D" id="2.115.10.20">
    <property type="entry name" value="Glycosyl hydrolase domain, family 43"/>
    <property type="match status" value="1"/>
</dbReference>
<dbReference type="EMBL" id="FXAY01000001">
    <property type="protein sequence ID" value="SMG19733.1"/>
    <property type="molecule type" value="Genomic_DNA"/>
</dbReference>
<dbReference type="SUPFAM" id="SSF75005">
    <property type="entry name" value="Arabinanase/levansucrase/invertase"/>
    <property type="match status" value="1"/>
</dbReference>
<name>A0A1X7IZ56_9MICO</name>
<organism evidence="5 6">
    <name type="scientific">Agreia pratensis</name>
    <dbReference type="NCBI Taxonomy" id="150121"/>
    <lineage>
        <taxon>Bacteria</taxon>
        <taxon>Bacillati</taxon>
        <taxon>Actinomycetota</taxon>
        <taxon>Actinomycetes</taxon>
        <taxon>Micrococcales</taxon>
        <taxon>Microbacteriaceae</taxon>
        <taxon>Agreia</taxon>
    </lineage>
</organism>
<accession>A0A1X7IZ56</accession>
<proteinExistence type="inferred from homology"/>